<dbReference type="GO" id="GO:0009443">
    <property type="term" value="P:pyridoxal 5'-phosphate salvage"/>
    <property type="evidence" value="ECO:0007669"/>
    <property type="project" value="InterPro"/>
</dbReference>
<keyword evidence="8" id="KW-1185">Reference proteome</keyword>
<evidence type="ECO:0000256" key="1">
    <source>
        <dbReference type="ARBA" id="ARBA00012104"/>
    </source>
</evidence>
<dbReference type="GO" id="GO:0005829">
    <property type="term" value="C:cytosol"/>
    <property type="evidence" value="ECO:0007669"/>
    <property type="project" value="TreeGrafter"/>
</dbReference>
<name>A0A0B3WUF3_9FIRM</name>
<dbReference type="EC" id="2.7.1.35" evidence="1"/>
<dbReference type="EMBL" id="JWHR01000046">
    <property type="protein sequence ID" value="KHS58195.1"/>
    <property type="molecule type" value="Genomic_DNA"/>
</dbReference>
<reference evidence="7 8" key="1">
    <citation type="submission" date="2014-12" db="EMBL/GenBank/DDBJ databases">
        <title>Draft genome sequence of Terrisporobacter sp. 08-306576, isolated from the blood culture of a bacteremia patient.</title>
        <authorList>
            <person name="Lund L.C."/>
            <person name="Sydenham T.V."/>
            <person name="Hogh S.V."/>
            <person name="Skov M.N."/>
            <person name="Kemp M."/>
            <person name="Justesen U.S."/>
        </authorList>
    </citation>
    <scope>NUCLEOTIDE SEQUENCE [LARGE SCALE GENOMIC DNA]</scope>
    <source>
        <strain evidence="7 8">08-306576</strain>
    </source>
</reference>
<feature type="domain" description="Pyridoxamine kinase/Phosphomethylpyrimidine kinase" evidence="6">
    <location>
        <begin position="69"/>
        <end position="254"/>
    </location>
</feature>
<proteinExistence type="predicted"/>
<dbReference type="GO" id="GO:0008478">
    <property type="term" value="F:pyridoxal kinase activity"/>
    <property type="evidence" value="ECO:0007669"/>
    <property type="project" value="UniProtKB-EC"/>
</dbReference>
<dbReference type="RefSeq" id="WP_039678649.1">
    <property type="nucleotide sequence ID" value="NZ_JWHR01000046.1"/>
</dbReference>
<dbReference type="InterPro" id="IPR013749">
    <property type="entry name" value="PM/HMP-P_kinase-1"/>
</dbReference>
<dbReference type="PANTHER" id="PTHR10534:SF2">
    <property type="entry name" value="PYRIDOXAL KINASE"/>
    <property type="match status" value="1"/>
</dbReference>
<sequence>MLKKVAAINDLSGIGKCSLTVAIPILSALKVQCCPFPTAILSSQTGFSEYTFLDLTEEMKKYSRTWKNLNLEINTIYSGFLGSIDQIDIVSNFIKENPESFVIVDPVLGDDGVLYPIFNEKTCSKMKDLVIHSNLITPNITEACLLLNKEFQKDFSEEEIISIAKDLSNLGPEKVIITGIIRNEKIYNLSYDKKTNKSFTYGLKYNKCSYSGTGDIFVSIVCGLITNNYDLDFAVKTASDFIYKCVSYTSKYEKDRNQGVMFEMFLNDLTSIDKKI</sequence>
<accession>A0A0B3WUF3</accession>
<dbReference type="InterPro" id="IPR029056">
    <property type="entry name" value="Ribokinase-like"/>
</dbReference>
<evidence type="ECO:0000313" key="7">
    <source>
        <dbReference type="EMBL" id="KHS58195.1"/>
    </source>
</evidence>
<gene>
    <name evidence="7" type="ORF">QX51_04120</name>
</gene>
<dbReference type="OrthoDB" id="9800808at2"/>
<dbReference type="InterPro" id="IPR004625">
    <property type="entry name" value="PyrdxlKinase"/>
</dbReference>
<keyword evidence="2" id="KW-0808">Transferase</keyword>
<evidence type="ECO:0000259" key="6">
    <source>
        <dbReference type="Pfam" id="PF08543"/>
    </source>
</evidence>
<evidence type="ECO:0000256" key="2">
    <source>
        <dbReference type="ARBA" id="ARBA00022679"/>
    </source>
</evidence>
<dbReference type="SUPFAM" id="SSF53613">
    <property type="entry name" value="Ribokinase-like"/>
    <property type="match status" value="1"/>
</dbReference>
<keyword evidence="5" id="KW-0067">ATP-binding</keyword>
<dbReference type="CDD" id="cd01173">
    <property type="entry name" value="pyridoxal_pyridoxamine_kinase"/>
    <property type="match status" value="1"/>
</dbReference>
<keyword evidence="4 7" id="KW-0418">Kinase</keyword>
<dbReference type="GO" id="GO:0005524">
    <property type="term" value="F:ATP binding"/>
    <property type="evidence" value="ECO:0007669"/>
    <property type="project" value="UniProtKB-KW"/>
</dbReference>
<dbReference type="STRING" id="1577792.QX51_04120"/>
<dbReference type="Proteomes" id="UP000031189">
    <property type="component" value="Unassembled WGS sequence"/>
</dbReference>
<dbReference type="PANTHER" id="PTHR10534">
    <property type="entry name" value="PYRIDOXAL KINASE"/>
    <property type="match status" value="1"/>
</dbReference>
<dbReference type="NCBIfam" id="NF005491">
    <property type="entry name" value="PRK07105.1"/>
    <property type="match status" value="1"/>
</dbReference>
<evidence type="ECO:0000256" key="5">
    <source>
        <dbReference type="ARBA" id="ARBA00022840"/>
    </source>
</evidence>
<evidence type="ECO:0000313" key="8">
    <source>
        <dbReference type="Proteomes" id="UP000031189"/>
    </source>
</evidence>
<evidence type="ECO:0000256" key="4">
    <source>
        <dbReference type="ARBA" id="ARBA00022777"/>
    </source>
</evidence>
<comment type="caution">
    <text evidence="7">The sequence shown here is derived from an EMBL/GenBank/DDBJ whole genome shotgun (WGS) entry which is preliminary data.</text>
</comment>
<keyword evidence="3" id="KW-0547">Nucleotide-binding</keyword>
<dbReference type="Pfam" id="PF08543">
    <property type="entry name" value="Phos_pyr_kin"/>
    <property type="match status" value="1"/>
</dbReference>
<evidence type="ECO:0000256" key="3">
    <source>
        <dbReference type="ARBA" id="ARBA00022741"/>
    </source>
</evidence>
<dbReference type="Gene3D" id="3.40.1190.20">
    <property type="match status" value="1"/>
</dbReference>
<organism evidence="7 8">
    <name type="scientific">Terrisporobacter othiniensis</name>
    <dbReference type="NCBI Taxonomy" id="1577792"/>
    <lineage>
        <taxon>Bacteria</taxon>
        <taxon>Bacillati</taxon>
        <taxon>Bacillota</taxon>
        <taxon>Clostridia</taxon>
        <taxon>Peptostreptococcales</taxon>
        <taxon>Peptostreptococcaceae</taxon>
        <taxon>Terrisporobacter</taxon>
    </lineage>
</organism>
<dbReference type="AlphaFoldDB" id="A0A0B3WUF3"/>
<protein>
    <recommendedName>
        <fullName evidence="1">pyridoxal kinase</fullName>
        <ecNumber evidence="1">2.7.1.35</ecNumber>
    </recommendedName>
</protein>